<protein>
    <recommendedName>
        <fullName evidence="7">Nitroreductase</fullName>
    </recommendedName>
</protein>
<evidence type="ECO:0000313" key="6">
    <source>
        <dbReference type="Proteomes" id="UP000467385"/>
    </source>
</evidence>
<dbReference type="AlphaFoldDB" id="A0A7I7YF27"/>
<dbReference type="GO" id="GO:0070967">
    <property type="term" value="F:coenzyme F420 binding"/>
    <property type="evidence" value="ECO:0007669"/>
    <property type="project" value="TreeGrafter"/>
</dbReference>
<dbReference type="InterPro" id="IPR012349">
    <property type="entry name" value="Split_barrel_FMN-bd"/>
</dbReference>
<dbReference type="SUPFAM" id="SSF50475">
    <property type="entry name" value="FMN-binding split barrel"/>
    <property type="match status" value="1"/>
</dbReference>
<evidence type="ECO:0000256" key="1">
    <source>
        <dbReference type="ARBA" id="ARBA00008710"/>
    </source>
</evidence>
<name>A0A7I7YF27_9MYCO</name>
<keyword evidence="2" id="KW-0560">Oxidoreductase</keyword>
<keyword evidence="4" id="KW-0472">Membrane</keyword>
<accession>A0A7I7YF27</accession>
<comment type="catalytic activity">
    <reaction evidence="3">
        <text>oxidized coenzyme F420-(gamma-L-Glu)(n) + a quinol + H(+) = reduced coenzyme F420-(gamma-L-Glu)(n) + a quinone</text>
        <dbReference type="Rhea" id="RHEA:39663"/>
        <dbReference type="Rhea" id="RHEA-COMP:12939"/>
        <dbReference type="Rhea" id="RHEA-COMP:14378"/>
        <dbReference type="ChEBI" id="CHEBI:15378"/>
        <dbReference type="ChEBI" id="CHEBI:24646"/>
        <dbReference type="ChEBI" id="CHEBI:132124"/>
        <dbReference type="ChEBI" id="CHEBI:133980"/>
        <dbReference type="ChEBI" id="CHEBI:139511"/>
    </reaction>
</comment>
<dbReference type="PANTHER" id="PTHR39428">
    <property type="entry name" value="F420H(2)-DEPENDENT QUINONE REDUCTASE RV1261C"/>
    <property type="match status" value="1"/>
</dbReference>
<dbReference type="Gene3D" id="2.30.110.10">
    <property type="entry name" value="Electron Transport, Fmn-binding Protein, Chain A"/>
    <property type="match status" value="1"/>
</dbReference>
<keyword evidence="6" id="KW-1185">Reference proteome</keyword>
<keyword evidence="4" id="KW-1133">Transmembrane helix</keyword>
<dbReference type="EMBL" id="AP022613">
    <property type="protein sequence ID" value="BBZ40388.1"/>
    <property type="molecule type" value="Genomic_DNA"/>
</dbReference>
<gene>
    <name evidence="5" type="ORF">MCNS_34510</name>
</gene>
<dbReference type="PANTHER" id="PTHR39428:SF1">
    <property type="entry name" value="F420H(2)-DEPENDENT QUINONE REDUCTASE RV1261C"/>
    <property type="match status" value="1"/>
</dbReference>
<dbReference type="NCBIfam" id="TIGR00026">
    <property type="entry name" value="hi_GC_TIGR00026"/>
    <property type="match status" value="1"/>
</dbReference>
<proteinExistence type="inferred from homology"/>
<evidence type="ECO:0000256" key="3">
    <source>
        <dbReference type="ARBA" id="ARBA00049106"/>
    </source>
</evidence>
<evidence type="ECO:0008006" key="7">
    <source>
        <dbReference type="Google" id="ProtNLM"/>
    </source>
</evidence>
<evidence type="ECO:0000313" key="5">
    <source>
        <dbReference type="EMBL" id="BBZ40388.1"/>
    </source>
</evidence>
<evidence type="ECO:0000256" key="4">
    <source>
        <dbReference type="SAM" id="Phobius"/>
    </source>
</evidence>
<dbReference type="GO" id="GO:0005886">
    <property type="term" value="C:plasma membrane"/>
    <property type="evidence" value="ECO:0007669"/>
    <property type="project" value="TreeGrafter"/>
</dbReference>
<dbReference type="Proteomes" id="UP000467385">
    <property type="component" value="Chromosome"/>
</dbReference>
<comment type="similarity">
    <text evidence="1">Belongs to the F420H(2)-dependent quinone reductase family.</text>
</comment>
<dbReference type="Pfam" id="PF04075">
    <property type="entry name" value="F420H2_quin_red"/>
    <property type="match status" value="1"/>
</dbReference>
<organism evidence="5 6">
    <name type="scientific">Mycobacterium conspicuum</name>
    <dbReference type="NCBI Taxonomy" id="44010"/>
    <lineage>
        <taxon>Bacteria</taxon>
        <taxon>Bacillati</taxon>
        <taxon>Actinomycetota</taxon>
        <taxon>Actinomycetes</taxon>
        <taxon>Mycobacteriales</taxon>
        <taxon>Mycobacteriaceae</taxon>
        <taxon>Mycobacterium</taxon>
    </lineage>
</organism>
<evidence type="ECO:0000256" key="2">
    <source>
        <dbReference type="ARBA" id="ARBA00023002"/>
    </source>
</evidence>
<dbReference type="InterPro" id="IPR004378">
    <property type="entry name" value="F420H2_quin_Rdtase"/>
</dbReference>
<dbReference type="GO" id="GO:0016491">
    <property type="term" value="F:oxidoreductase activity"/>
    <property type="evidence" value="ECO:0007669"/>
    <property type="project" value="UniProtKB-KW"/>
</dbReference>
<sequence length="206" mass="22534">MRSHPGVGTANYLIAATVSGQLTIGYVDSVAFRRFSPYRGRRLRWDEALFERMAMSRAGSYLGKFVAPRVDKFLIPRTNGHLSTMGRDKVGLVTTTGAKSGRPRPQPLALLDDGDGSLLAIGSNYGREKHPGWSANLLAHPECTVELNGPPRPYLAELLDGDERAAAWATAVDVYAGYENYRVNCAPRQIRIFRLRPSAGDNGQGT</sequence>
<reference evidence="5 6" key="1">
    <citation type="journal article" date="2019" name="Emerg. Microbes Infect.">
        <title>Comprehensive subspecies identification of 175 nontuberculous mycobacteria species based on 7547 genomic profiles.</title>
        <authorList>
            <person name="Matsumoto Y."/>
            <person name="Kinjo T."/>
            <person name="Motooka D."/>
            <person name="Nabeya D."/>
            <person name="Jung N."/>
            <person name="Uechi K."/>
            <person name="Horii T."/>
            <person name="Iida T."/>
            <person name="Fujita J."/>
            <person name="Nakamura S."/>
        </authorList>
    </citation>
    <scope>NUCLEOTIDE SEQUENCE [LARGE SCALE GENOMIC DNA]</scope>
    <source>
        <strain evidence="5 6">JCM 14738</strain>
    </source>
</reference>
<keyword evidence="4" id="KW-0812">Transmembrane</keyword>
<feature type="transmembrane region" description="Helical" evidence="4">
    <location>
        <begin position="12"/>
        <end position="32"/>
    </location>
</feature>